<keyword evidence="2" id="KW-0378">Hydrolase</keyword>
<dbReference type="Pfam" id="PF02811">
    <property type="entry name" value="PHP"/>
    <property type="match status" value="1"/>
</dbReference>
<dbReference type="EMBL" id="CYXT01000006">
    <property type="protein sequence ID" value="CUM86209.1"/>
    <property type="molecule type" value="Genomic_DNA"/>
</dbReference>
<dbReference type="SMART" id="SM00481">
    <property type="entry name" value="POLIIIAc"/>
    <property type="match status" value="1"/>
</dbReference>
<name>A0A173S8Z8_ANAHA</name>
<dbReference type="CDD" id="cd07437">
    <property type="entry name" value="PHP_HisPPase_Ycdx_like"/>
    <property type="match status" value="1"/>
</dbReference>
<dbReference type="GO" id="GO:0042578">
    <property type="term" value="F:phosphoric ester hydrolase activity"/>
    <property type="evidence" value="ECO:0007669"/>
    <property type="project" value="TreeGrafter"/>
</dbReference>
<accession>A0A173S8Z8</accession>
<organism evidence="2 3">
    <name type="scientific">Anaerostipes hadrus</name>
    <dbReference type="NCBI Taxonomy" id="649756"/>
    <lineage>
        <taxon>Bacteria</taxon>
        <taxon>Bacillati</taxon>
        <taxon>Bacillota</taxon>
        <taxon>Clostridia</taxon>
        <taxon>Lachnospirales</taxon>
        <taxon>Lachnospiraceae</taxon>
        <taxon>Anaerostipes</taxon>
    </lineage>
</organism>
<reference evidence="2 3" key="1">
    <citation type="submission" date="2015-09" db="EMBL/GenBank/DDBJ databases">
        <authorList>
            <consortium name="Pathogen Informatics"/>
        </authorList>
    </citation>
    <scope>NUCLEOTIDE SEQUENCE [LARGE SCALE GENOMIC DNA]</scope>
    <source>
        <strain evidence="2 3">2789STDY5608868</strain>
    </source>
</reference>
<sequence>MEFTLDLHTHTVASGHAYSTVQEMAKAAADKGLKLLGITEHAQGIPGTCDEIYFHNMRIIPRKMYGIDLMFGSEINIIDHDGTLSMEEKIIEKTLDIRIAGIHLPCYEVGTVTQNTNAYVKAIENPMIDIISHPDDSRIPIDYETIVDAAKENHTLLEINNSSLDSLSSRVGAWQNLQIMIQMCKEKKVPVVAGTDAHFSSAVGVFDHVKVLLQEMNFPEELVVNRSVDVLKQEILQHREIRKIGRD</sequence>
<evidence type="ECO:0000313" key="3">
    <source>
        <dbReference type="Proteomes" id="UP000095598"/>
    </source>
</evidence>
<dbReference type="AlphaFoldDB" id="A0A173S8Z8"/>
<dbReference type="GO" id="GO:0008270">
    <property type="term" value="F:zinc ion binding"/>
    <property type="evidence" value="ECO:0007669"/>
    <property type="project" value="TreeGrafter"/>
</dbReference>
<dbReference type="NCBIfam" id="NF006702">
    <property type="entry name" value="PRK09248.1"/>
    <property type="match status" value="1"/>
</dbReference>
<dbReference type="RefSeq" id="WP_055258222.1">
    <property type="nucleotide sequence ID" value="NZ_CYXT01000006.1"/>
</dbReference>
<dbReference type="EC" id="3.1.3.-" evidence="2"/>
<dbReference type="InterPro" id="IPR016195">
    <property type="entry name" value="Pol/histidinol_Pase-like"/>
</dbReference>
<dbReference type="PANTHER" id="PTHR36928">
    <property type="entry name" value="PHOSPHATASE YCDX-RELATED"/>
    <property type="match status" value="1"/>
</dbReference>
<dbReference type="Proteomes" id="UP000095598">
    <property type="component" value="Unassembled WGS sequence"/>
</dbReference>
<dbReference type="SUPFAM" id="SSF89550">
    <property type="entry name" value="PHP domain-like"/>
    <property type="match status" value="1"/>
</dbReference>
<feature type="domain" description="Polymerase/histidinol phosphatase N-terminal" evidence="1">
    <location>
        <begin position="5"/>
        <end position="79"/>
    </location>
</feature>
<evidence type="ECO:0000259" key="1">
    <source>
        <dbReference type="SMART" id="SM00481"/>
    </source>
</evidence>
<evidence type="ECO:0000313" key="2">
    <source>
        <dbReference type="EMBL" id="CUM86209.1"/>
    </source>
</evidence>
<gene>
    <name evidence="2" type="primary">ycdX</name>
    <name evidence="2" type="ORF">ERS852425_01076</name>
</gene>
<dbReference type="PANTHER" id="PTHR36928:SF1">
    <property type="entry name" value="PHOSPHATASE YCDX-RELATED"/>
    <property type="match status" value="1"/>
</dbReference>
<dbReference type="Gene3D" id="3.20.20.140">
    <property type="entry name" value="Metal-dependent hydrolases"/>
    <property type="match status" value="1"/>
</dbReference>
<proteinExistence type="predicted"/>
<dbReference type="InterPro" id="IPR003141">
    <property type="entry name" value="Pol/His_phosphatase_N"/>
</dbReference>
<protein>
    <submittedName>
        <fullName evidence="2">Probable phosphatase YcdX</fullName>
        <ecNumber evidence="2">3.1.3.-</ecNumber>
    </submittedName>
</protein>
<dbReference type="GO" id="GO:0005829">
    <property type="term" value="C:cytosol"/>
    <property type="evidence" value="ECO:0007669"/>
    <property type="project" value="TreeGrafter"/>
</dbReference>
<dbReference type="InterPro" id="IPR004013">
    <property type="entry name" value="PHP_dom"/>
</dbReference>
<dbReference type="InterPro" id="IPR050243">
    <property type="entry name" value="PHP_phosphatase"/>
</dbReference>